<accession>A0LEZ5</accession>
<dbReference type="Proteomes" id="UP000001784">
    <property type="component" value="Chromosome"/>
</dbReference>
<evidence type="ECO:0000259" key="7">
    <source>
        <dbReference type="Pfam" id="PF00205"/>
    </source>
</evidence>
<keyword evidence="11" id="KW-1185">Reference proteome</keyword>
<evidence type="ECO:0000259" key="8">
    <source>
        <dbReference type="Pfam" id="PF02775"/>
    </source>
</evidence>
<feature type="domain" description="Thiamine pyrophosphate enzyme N-terminal TPP-binding" evidence="9">
    <location>
        <begin position="25"/>
        <end position="139"/>
    </location>
</feature>
<dbReference type="eggNOG" id="COG0028">
    <property type="taxonomic scope" value="Bacteria"/>
</dbReference>
<dbReference type="CDD" id="cd07035">
    <property type="entry name" value="TPP_PYR_POX_like"/>
    <property type="match status" value="1"/>
</dbReference>
<evidence type="ECO:0000259" key="9">
    <source>
        <dbReference type="Pfam" id="PF02776"/>
    </source>
</evidence>
<dbReference type="InParanoid" id="A0LEZ5"/>
<dbReference type="InterPro" id="IPR029061">
    <property type="entry name" value="THDP-binding"/>
</dbReference>
<dbReference type="PANTHER" id="PTHR18968:SF166">
    <property type="entry name" value="2-HYDROXYACYL-COA LYASE 2"/>
    <property type="match status" value="1"/>
</dbReference>
<dbReference type="Pfam" id="PF00205">
    <property type="entry name" value="TPP_enzyme_M"/>
    <property type="match status" value="1"/>
</dbReference>
<dbReference type="InterPro" id="IPR000399">
    <property type="entry name" value="TPP-bd_CS"/>
</dbReference>
<evidence type="ECO:0000256" key="6">
    <source>
        <dbReference type="RuleBase" id="RU362132"/>
    </source>
</evidence>
<dbReference type="Pfam" id="PF02776">
    <property type="entry name" value="TPP_enzyme_N"/>
    <property type="match status" value="1"/>
</dbReference>
<reference evidence="10 11" key="1">
    <citation type="submission" date="2006-10" db="EMBL/GenBank/DDBJ databases">
        <title>Complete sequence of Syntrophobacter fumaroxidans MPOB.</title>
        <authorList>
            <consortium name="US DOE Joint Genome Institute"/>
            <person name="Copeland A."/>
            <person name="Lucas S."/>
            <person name="Lapidus A."/>
            <person name="Barry K."/>
            <person name="Detter J.C."/>
            <person name="Glavina del Rio T."/>
            <person name="Hammon N."/>
            <person name="Israni S."/>
            <person name="Pitluck S."/>
            <person name="Goltsman E.G."/>
            <person name="Martinez M."/>
            <person name="Schmutz J."/>
            <person name="Larimer F."/>
            <person name="Land M."/>
            <person name="Hauser L."/>
            <person name="Kyrpides N."/>
            <person name="Kim E."/>
            <person name="Boone D.R."/>
            <person name="Brockman F."/>
            <person name="Culley D."/>
            <person name="Ferry J."/>
            <person name="Gunsalus R."/>
            <person name="McInerney M.J."/>
            <person name="Morrison M."/>
            <person name="Plugge C."/>
            <person name="Rohlin L."/>
            <person name="Scholten J."/>
            <person name="Sieber J."/>
            <person name="Stams A.J.M."/>
            <person name="Worm P."/>
            <person name="Henstra A.M."/>
            <person name="Richardson P."/>
        </authorList>
    </citation>
    <scope>NUCLEOTIDE SEQUENCE [LARGE SCALE GENOMIC DNA]</scope>
    <source>
        <strain evidence="11">DSM 10017 / MPOB</strain>
    </source>
</reference>
<dbReference type="PANTHER" id="PTHR18968">
    <property type="entry name" value="THIAMINE PYROPHOSPHATE ENZYMES"/>
    <property type="match status" value="1"/>
</dbReference>
<dbReference type="AlphaFoldDB" id="A0LEZ5"/>
<dbReference type="GO" id="GO:0005948">
    <property type="term" value="C:acetolactate synthase complex"/>
    <property type="evidence" value="ECO:0007669"/>
    <property type="project" value="TreeGrafter"/>
</dbReference>
<feature type="domain" description="Thiamine pyrophosphate enzyme central" evidence="7">
    <location>
        <begin position="214"/>
        <end position="340"/>
    </location>
</feature>
<dbReference type="InterPro" id="IPR012000">
    <property type="entry name" value="Thiamin_PyroP_enz_cen_dom"/>
</dbReference>
<dbReference type="FunCoup" id="A0LEZ5">
    <property type="interactions" value="282"/>
</dbReference>
<dbReference type="SUPFAM" id="SSF52467">
    <property type="entry name" value="DHS-like NAD/FAD-binding domain"/>
    <property type="match status" value="1"/>
</dbReference>
<comment type="similarity">
    <text evidence="3 6">Belongs to the TPP enzyme family.</text>
</comment>
<dbReference type="GO" id="GO:0003984">
    <property type="term" value="F:acetolactate synthase activity"/>
    <property type="evidence" value="ECO:0007669"/>
    <property type="project" value="TreeGrafter"/>
</dbReference>
<evidence type="ECO:0000256" key="2">
    <source>
        <dbReference type="ARBA" id="ARBA00001964"/>
    </source>
</evidence>
<dbReference type="InterPro" id="IPR029035">
    <property type="entry name" value="DHS-like_NAD/FAD-binding_dom"/>
</dbReference>
<dbReference type="InterPro" id="IPR012001">
    <property type="entry name" value="Thiamin_PyroP_enz_TPP-bd_dom"/>
</dbReference>
<dbReference type="GO" id="GO:0009099">
    <property type="term" value="P:L-valine biosynthetic process"/>
    <property type="evidence" value="ECO:0007669"/>
    <property type="project" value="TreeGrafter"/>
</dbReference>
<name>A0LEZ5_SYNFM</name>
<evidence type="ECO:0000256" key="3">
    <source>
        <dbReference type="ARBA" id="ARBA00007812"/>
    </source>
</evidence>
<evidence type="ECO:0000256" key="4">
    <source>
        <dbReference type="ARBA" id="ARBA00022723"/>
    </source>
</evidence>
<keyword evidence="4" id="KW-0479">Metal-binding</keyword>
<comment type="cofactor">
    <cofactor evidence="2">
        <name>thiamine diphosphate</name>
        <dbReference type="ChEBI" id="CHEBI:58937"/>
    </cofactor>
</comment>
<dbReference type="STRING" id="335543.Sfum_0296"/>
<dbReference type="GO" id="GO:0000287">
    <property type="term" value="F:magnesium ion binding"/>
    <property type="evidence" value="ECO:0007669"/>
    <property type="project" value="InterPro"/>
</dbReference>
<dbReference type="FunFam" id="3.40.50.970:FF:000007">
    <property type="entry name" value="Acetolactate synthase"/>
    <property type="match status" value="1"/>
</dbReference>
<dbReference type="Gene3D" id="3.40.50.970">
    <property type="match status" value="2"/>
</dbReference>
<gene>
    <name evidence="10" type="ordered locus">Sfum_0296</name>
</gene>
<comment type="cofactor">
    <cofactor evidence="1">
        <name>Mg(2+)</name>
        <dbReference type="ChEBI" id="CHEBI:18420"/>
    </cofactor>
</comment>
<protein>
    <submittedName>
        <fullName evidence="10">Thiamine pyrophosphate enzyme TPP binding domain protein</fullName>
    </submittedName>
</protein>
<dbReference type="InterPro" id="IPR045229">
    <property type="entry name" value="TPP_enz"/>
</dbReference>
<keyword evidence="5 6" id="KW-0786">Thiamine pyrophosphate</keyword>
<dbReference type="InterPro" id="IPR011766">
    <property type="entry name" value="TPP_enzyme_TPP-bd"/>
</dbReference>
<proteinExistence type="inferred from homology"/>
<dbReference type="Pfam" id="PF02775">
    <property type="entry name" value="TPP_enzyme_C"/>
    <property type="match status" value="1"/>
</dbReference>
<evidence type="ECO:0000313" key="11">
    <source>
        <dbReference type="Proteomes" id="UP000001784"/>
    </source>
</evidence>
<evidence type="ECO:0000256" key="1">
    <source>
        <dbReference type="ARBA" id="ARBA00001946"/>
    </source>
</evidence>
<dbReference type="HOGENOM" id="CLU_013748_3_3_7"/>
<evidence type="ECO:0000256" key="5">
    <source>
        <dbReference type="ARBA" id="ARBA00023052"/>
    </source>
</evidence>
<dbReference type="OrthoDB" id="2254214at2"/>
<dbReference type="GO" id="GO:0030976">
    <property type="term" value="F:thiamine pyrophosphate binding"/>
    <property type="evidence" value="ECO:0007669"/>
    <property type="project" value="InterPro"/>
</dbReference>
<dbReference type="CDD" id="cd02004">
    <property type="entry name" value="TPP_BZL_OCoD_HPCL"/>
    <property type="match status" value="1"/>
</dbReference>
<dbReference type="PROSITE" id="PS00187">
    <property type="entry name" value="TPP_ENZYMES"/>
    <property type="match status" value="1"/>
</dbReference>
<dbReference type="EMBL" id="CP000478">
    <property type="protein sequence ID" value="ABK15997.1"/>
    <property type="molecule type" value="Genomic_DNA"/>
</dbReference>
<sequence length="568" mass="61384">MGSADPFFNNFRTHSKEETQMAGLTGGKLVAKTLATEGVQAIFTLCGAHVMDIYSGCLDEGIRIIDVRHEQTAAHAADAWTRLTGVPGVAVVTAGPGVTDAVTGVANAYRAQVPMLLIGGQAPIRNLLKGGLQEMNSVDMMRPITKFSGTVFDTVRIPEMIGLALREACNGRPGPSFLEIPQDVLDREVEENEVRVPVQSRSQCRLTGDRKLMARAAGLLAKAQRPALIAGTQVWSCRAVEQLRLFVERAGIPTYLNGAARGCLPVDSPHAFNRTRKFALSKADVVLVIGTPFDFRLGYGSRIAEGAKIIQVDLDYAELCHNRDVEVAIQADAGAFLEELEGAVSPAGGTRKWLDELRTMETELLERESRFLSSDAVPIHPLRLAREIDAFLRDDSILIADGGDTVTMSASVIRPRGPGQWLDPGPLGTLGVGTPFAIAAKAAMPARDVVVLFGDGAFGLTGFDYDTLIRFNLPMVGIVANNGAWNQVRYVQLLKYGPQKGNTANLLHSLRYDRIIEAMGGHGEHVTEPGEIRAALDRARNSGKPACVNVLVDRETFSSSTRDLTIYK</sequence>
<dbReference type="SUPFAM" id="SSF52518">
    <property type="entry name" value="Thiamin diphosphate-binding fold (THDP-binding)"/>
    <property type="match status" value="2"/>
</dbReference>
<dbReference type="KEGG" id="sfu:Sfum_0296"/>
<dbReference type="Gene3D" id="3.40.50.1220">
    <property type="entry name" value="TPP-binding domain"/>
    <property type="match status" value="1"/>
</dbReference>
<evidence type="ECO:0000313" key="10">
    <source>
        <dbReference type="EMBL" id="ABK15997.1"/>
    </source>
</evidence>
<dbReference type="GO" id="GO:0050660">
    <property type="term" value="F:flavin adenine dinucleotide binding"/>
    <property type="evidence" value="ECO:0007669"/>
    <property type="project" value="TreeGrafter"/>
</dbReference>
<organism evidence="10 11">
    <name type="scientific">Syntrophobacter fumaroxidans (strain DSM 10017 / MPOB)</name>
    <dbReference type="NCBI Taxonomy" id="335543"/>
    <lineage>
        <taxon>Bacteria</taxon>
        <taxon>Pseudomonadati</taxon>
        <taxon>Thermodesulfobacteriota</taxon>
        <taxon>Syntrophobacteria</taxon>
        <taxon>Syntrophobacterales</taxon>
        <taxon>Syntrophobacteraceae</taxon>
        <taxon>Syntrophobacter</taxon>
    </lineage>
</organism>
<feature type="domain" description="Thiamine pyrophosphate enzyme TPP-binding" evidence="8">
    <location>
        <begin position="401"/>
        <end position="550"/>
    </location>
</feature>
<dbReference type="GO" id="GO:0009097">
    <property type="term" value="P:isoleucine biosynthetic process"/>
    <property type="evidence" value="ECO:0007669"/>
    <property type="project" value="TreeGrafter"/>
</dbReference>